<dbReference type="Proteomes" id="UP000600026">
    <property type="component" value="Unassembled WGS sequence"/>
</dbReference>
<name>A0A919LA17_9ACTN</name>
<dbReference type="OrthoDB" id="3573114at2"/>
<proteinExistence type="predicted"/>
<dbReference type="InterPro" id="IPR036390">
    <property type="entry name" value="WH_DNA-bd_sf"/>
</dbReference>
<keyword evidence="4" id="KW-1185">Reference proteome</keyword>
<comment type="caution">
    <text evidence="3">The sequence shown here is derived from an EMBL/GenBank/DDBJ whole genome shotgun (WGS) entry which is preliminary data.</text>
</comment>
<dbReference type="PROSITE" id="PS50995">
    <property type="entry name" value="HTH_MARR_2"/>
    <property type="match status" value="1"/>
</dbReference>
<dbReference type="AlphaFoldDB" id="A0A919LA17"/>
<reference evidence="3" key="1">
    <citation type="submission" date="2020-09" db="EMBL/GenBank/DDBJ databases">
        <title>Whole genome shotgun sequence of Streptomyces xanthophaeus NBRC 12829.</title>
        <authorList>
            <person name="Komaki H."/>
            <person name="Tamura T."/>
        </authorList>
    </citation>
    <scope>NUCLEOTIDE SEQUENCE</scope>
    <source>
        <strain evidence="3">NBRC 12829</strain>
    </source>
</reference>
<dbReference type="PANTHER" id="PTHR33164">
    <property type="entry name" value="TRANSCRIPTIONAL REGULATOR, MARR FAMILY"/>
    <property type="match status" value="1"/>
</dbReference>
<dbReference type="InterPro" id="IPR000835">
    <property type="entry name" value="HTH_MarR-typ"/>
</dbReference>
<evidence type="ECO:0000256" key="1">
    <source>
        <dbReference type="SAM" id="MobiDB-lite"/>
    </source>
</evidence>
<dbReference type="InterPro" id="IPR039422">
    <property type="entry name" value="MarR/SlyA-like"/>
</dbReference>
<evidence type="ECO:0000313" key="3">
    <source>
        <dbReference type="EMBL" id="GHI84933.1"/>
    </source>
</evidence>
<sequence>MSRRPEEALRHSSADEAAASTVRGALEFLEVMWSQAESASTAPLSLSQVRVLYVLEQERMVNLRTLAAKLKATASAVSRMCDRLGAAGFIDRDHNPADRRELELRLSRRGAAYLAGLRARREEILSGLLENMTPLDRAALVRGLSAVQAAAEDAGPRRDTDAASPAESA</sequence>
<dbReference type="PANTHER" id="PTHR33164:SF103">
    <property type="entry name" value="REGULATORY PROTEIN MARR"/>
    <property type="match status" value="1"/>
</dbReference>
<accession>A0A919LA17</accession>
<dbReference type="RefSeq" id="WP_031139288.1">
    <property type="nucleotide sequence ID" value="NZ_BNEE01000006.1"/>
</dbReference>
<dbReference type="SUPFAM" id="SSF46785">
    <property type="entry name" value="Winged helix' DNA-binding domain"/>
    <property type="match status" value="1"/>
</dbReference>
<dbReference type="SMART" id="SM00347">
    <property type="entry name" value="HTH_MARR"/>
    <property type="match status" value="1"/>
</dbReference>
<feature type="domain" description="HTH marR-type" evidence="2">
    <location>
        <begin position="15"/>
        <end position="149"/>
    </location>
</feature>
<dbReference type="GO" id="GO:0003700">
    <property type="term" value="F:DNA-binding transcription factor activity"/>
    <property type="evidence" value="ECO:0007669"/>
    <property type="project" value="InterPro"/>
</dbReference>
<feature type="region of interest" description="Disordered" evidence="1">
    <location>
        <begin position="150"/>
        <end position="169"/>
    </location>
</feature>
<dbReference type="EMBL" id="BNEE01000006">
    <property type="protein sequence ID" value="GHI84933.1"/>
    <property type="molecule type" value="Genomic_DNA"/>
</dbReference>
<organism evidence="3 4">
    <name type="scientific">Streptomyces xanthophaeus</name>
    <dbReference type="NCBI Taxonomy" id="67385"/>
    <lineage>
        <taxon>Bacteria</taxon>
        <taxon>Bacillati</taxon>
        <taxon>Actinomycetota</taxon>
        <taxon>Actinomycetes</taxon>
        <taxon>Kitasatosporales</taxon>
        <taxon>Streptomycetaceae</taxon>
        <taxon>Streptomyces</taxon>
    </lineage>
</organism>
<evidence type="ECO:0000259" key="2">
    <source>
        <dbReference type="PROSITE" id="PS50995"/>
    </source>
</evidence>
<dbReference type="GO" id="GO:0006950">
    <property type="term" value="P:response to stress"/>
    <property type="evidence" value="ECO:0007669"/>
    <property type="project" value="TreeGrafter"/>
</dbReference>
<dbReference type="Pfam" id="PF01047">
    <property type="entry name" value="MarR"/>
    <property type="match status" value="1"/>
</dbReference>
<dbReference type="Gene3D" id="1.10.10.10">
    <property type="entry name" value="Winged helix-like DNA-binding domain superfamily/Winged helix DNA-binding domain"/>
    <property type="match status" value="1"/>
</dbReference>
<dbReference type="InterPro" id="IPR036388">
    <property type="entry name" value="WH-like_DNA-bd_sf"/>
</dbReference>
<evidence type="ECO:0000313" key="4">
    <source>
        <dbReference type="Proteomes" id="UP000600026"/>
    </source>
</evidence>
<protein>
    <submittedName>
        <fullName evidence="3">MarR family transcriptional regulator</fullName>
    </submittedName>
</protein>
<gene>
    <name evidence="3" type="ORF">Sxan_22970</name>
</gene>